<sequence>MAAKGSKIIKKFQMELGSFTHALDYAPGMDYPNIDTEIWSDVAKKSNALSESLLKAKKYATCVERKTSARTTEDIGAGRSVGELFKIIKACRRG</sequence>
<dbReference type="EMBL" id="BART01008477">
    <property type="protein sequence ID" value="GAG54423.1"/>
    <property type="molecule type" value="Genomic_DNA"/>
</dbReference>
<comment type="caution">
    <text evidence="1">The sequence shown here is derived from an EMBL/GenBank/DDBJ whole genome shotgun (WGS) entry which is preliminary data.</text>
</comment>
<gene>
    <name evidence="1" type="ORF">S01H4_19059</name>
</gene>
<reference evidence="1" key="1">
    <citation type="journal article" date="2014" name="Front. Microbiol.">
        <title>High frequency of phylogenetically diverse reductive dehalogenase-homologous genes in deep subseafloor sedimentary metagenomes.</title>
        <authorList>
            <person name="Kawai M."/>
            <person name="Futagami T."/>
            <person name="Toyoda A."/>
            <person name="Takaki Y."/>
            <person name="Nishi S."/>
            <person name="Hori S."/>
            <person name="Arai W."/>
            <person name="Tsubouchi T."/>
            <person name="Morono Y."/>
            <person name="Uchiyama I."/>
            <person name="Ito T."/>
            <person name="Fujiyama A."/>
            <person name="Inagaki F."/>
            <person name="Takami H."/>
        </authorList>
    </citation>
    <scope>NUCLEOTIDE SEQUENCE</scope>
    <source>
        <strain evidence="1">Expedition CK06-06</strain>
    </source>
</reference>
<proteinExistence type="predicted"/>
<name>X0Z1P3_9ZZZZ</name>
<accession>X0Z1P3</accession>
<evidence type="ECO:0000313" key="1">
    <source>
        <dbReference type="EMBL" id="GAG54423.1"/>
    </source>
</evidence>
<dbReference type="AlphaFoldDB" id="X0Z1P3"/>
<protein>
    <submittedName>
        <fullName evidence="1">Uncharacterized protein</fullName>
    </submittedName>
</protein>
<organism evidence="1">
    <name type="scientific">marine sediment metagenome</name>
    <dbReference type="NCBI Taxonomy" id="412755"/>
    <lineage>
        <taxon>unclassified sequences</taxon>
        <taxon>metagenomes</taxon>
        <taxon>ecological metagenomes</taxon>
    </lineage>
</organism>